<feature type="domain" description="EGF-like" evidence="9">
    <location>
        <begin position="1058"/>
        <end position="1094"/>
    </location>
</feature>
<keyword evidence="2 6" id="KW-0245">EGF-like domain</keyword>
<evidence type="ECO:0000256" key="7">
    <source>
        <dbReference type="PROSITE-ProRule" id="PRU00302"/>
    </source>
</evidence>
<dbReference type="InterPro" id="IPR013320">
    <property type="entry name" value="ConA-like_dom_sf"/>
</dbReference>
<evidence type="ECO:0000256" key="6">
    <source>
        <dbReference type="PROSITE-ProRule" id="PRU00076"/>
    </source>
</evidence>
<dbReference type="PROSITE" id="PS50026">
    <property type="entry name" value="EGF_3"/>
    <property type="match status" value="2"/>
</dbReference>
<dbReference type="InterPro" id="IPR035976">
    <property type="entry name" value="Sushi/SCR/CCP_sf"/>
</dbReference>
<dbReference type="FunFam" id="2.10.25.10:FF:000031">
    <property type="entry name" value="neurogenic locus notch homolog protein 3"/>
    <property type="match status" value="1"/>
</dbReference>
<comment type="caution">
    <text evidence="12">The sequence shown here is derived from an EMBL/GenBank/DDBJ whole genome shotgun (WGS) entry which is preliminary data.</text>
</comment>
<dbReference type="OrthoDB" id="6162024at2759"/>
<dbReference type="InterPro" id="IPR000152">
    <property type="entry name" value="EGF-type_Asp/Asn_hydroxyl_site"/>
</dbReference>
<dbReference type="InterPro" id="IPR036383">
    <property type="entry name" value="TSP1_rpt_sf"/>
</dbReference>
<dbReference type="PROSITE" id="PS00010">
    <property type="entry name" value="ASX_HYDROXYL"/>
    <property type="match status" value="2"/>
</dbReference>
<dbReference type="SMART" id="SM00209">
    <property type="entry name" value="TSP1"/>
    <property type="match status" value="1"/>
</dbReference>
<evidence type="ECO:0008006" key="14">
    <source>
        <dbReference type="Google" id="ProtNLM"/>
    </source>
</evidence>
<dbReference type="Gene3D" id="2.20.100.10">
    <property type="entry name" value="Thrombospondin type-1 (TSP1) repeat"/>
    <property type="match status" value="1"/>
</dbReference>
<dbReference type="EMBL" id="CAJPWZ010001953">
    <property type="protein sequence ID" value="CAG2227189.1"/>
    <property type="molecule type" value="Genomic_DNA"/>
</dbReference>
<dbReference type="GO" id="GO:0005509">
    <property type="term" value="F:calcium ion binding"/>
    <property type="evidence" value="ECO:0007669"/>
    <property type="project" value="InterPro"/>
</dbReference>
<evidence type="ECO:0000256" key="1">
    <source>
        <dbReference type="ARBA" id="ARBA00022473"/>
    </source>
</evidence>
<evidence type="ECO:0000256" key="4">
    <source>
        <dbReference type="ARBA" id="ARBA00022737"/>
    </source>
</evidence>
<keyword evidence="5 6" id="KW-1015">Disulfide bond</keyword>
<dbReference type="CDD" id="cd00054">
    <property type="entry name" value="EGF_CA"/>
    <property type="match status" value="2"/>
</dbReference>
<keyword evidence="3" id="KW-0732">Signal</keyword>
<feature type="domain" description="Sushi" evidence="11">
    <location>
        <begin position="507"/>
        <end position="575"/>
    </location>
</feature>
<keyword evidence="8" id="KW-0472">Membrane</keyword>
<reference evidence="12" key="1">
    <citation type="submission" date="2021-03" db="EMBL/GenBank/DDBJ databases">
        <authorList>
            <person name="Bekaert M."/>
        </authorList>
    </citation>
    <scope>NUCLEOTIDE SEQUENCE</scope>
</reference>
<sequence length="1507" mass="164754">MELCINFCTAGSLRKWQINQVIIQKARYIPNERCLVTSYLKSKCGFNSTNVPNGISCRLSETNHAFMTEHKCHNGKWIQEIYGNFSIREKRQAMDMMNKGTELGAQVGALVDGPLGAAVGGAIGFVVSGILCIFICKDEGPPPNQPPSIDCSNFKIDANIIASPGKTTKVITFGQFQGEDAEDGKTKQPEFFYRIYRHIGLAYLAGQGFRLTPSYGHVTSCYCFSVNKRYVTTCQQPLWPTHGYVRCENHEVLMGTTCTFTCQEGYQLNGQPKIKCIAEKKFDHPAPTCSVIHCTNDTNIRPFHGHAHCDNNAFPFGTVCVSECDKGYGSQSAMFSKCTKDRKWSTSLPLCEDKTPPVFITCPSTIHAFADSGSSKATVSWITPSAKDNSGVVPTVRQTKGPKSGQMFESITEVAYVAEDASSNTSPPCTFFVVVERQFCGPPVFNGDLYLQYTCKNKFQYGSECDIKCKGSYPLVGNAKMTCRKNVTSGELYWDWGNLGKPYCKQNKCPVLQPPKNGALTCDKWMYGTQCAMQCNDRYDIPLGVGGIATFTGLFTCSTVAGKWSPLLTVPGCTSRRIGRHHRIPGELVYKGDCNDKATQDQIKQNFVNLMQKLESDPGFKSVCPDKITCNVENVEVTCGTTRKRRRARRASNDEIFLTFAFIRKYEPFGNGTVSAMKHANEKFQLVINITRNMMNQGVMDVPNAQIDRTSYQFGDVDIDCGPGRFPKYSTLTCAACAGGSYLDPDVGACHKCPRGFYKSDIEAVNCTACPRGMSTEEEGTEMETECKDICPSGFNSANGLEPCTPCLVGFYSSTKMSTSCDSCDEHQLTKSSGSSHASDCIDYDLLLEDVDVSLSLKGNIMTMQTLSVSLWCKLIHDHSRLEIDIGGNGGLRLIIESKVGLIYAGQTVSTGVSIETETWVHIAVVIESAGNIILYKDGSNKLTRHVSPIQITKPAVHIKSRADILVSSLTVIEKALALNEVKQLSQSCSTTASNSLLTSNDLWKKDQKAFQMIIPSVCDAVDECAANPCHGHICQNKINGYTCICSGGYTGQTCQTQPDFCKGHECENGATCRNGASNYTCVCPSRFNGTFCEIAPVNGGWTDWSEWLPCSTSCGGGDQNKYRYCSNPVPGLGGHICVGKSIQKKVCNTMTCPKCPNKPSAYGVHMSCNTTGDTTTCSAACRPGLAFVPGRTTLKQYKCGQATNYIWNGQPPSCSKLHGPSTIVTHSAMTYTNFPCHKVEDAKTEILKNAKSGLQCGINKTCEINVEINGCNSKRKRSTGVDAVITLTIPLDNGDNLDLESYTSTKKLSPALLNLVKAIAELEKSAQEINKTGKVFELSGVKVQFDKVKVQTSSEVVCLPGRIRIEAFCIECPTGTFYNKQSKCEPCHLGMYQDLTGQTVCKPCPDGYTTNIIGAQQDDLCTVAKPVDSKEDSTEASESSKLIIITSSVVASVVIIMGIIGALLLRQKLRSKYRKKDMGSNMSFNMVKPSKNVPGKSTQLFIRTRH</sequence>
<dbReference type="CDD" id="cd00033">
    <property type="entry name" value="CCP"/>
    <property type="match status" value="2"/>
</dbReference>
<dbReference type="Gene3D" id="2.10.25.10">
    <property type="entry name" value="Laminin"/>
    <property type="match status" value="2"/>
</dbReference>
<dbReference type="InterPro" id="IPR000884">
    <property type="entry name" value="TSP1_rpt"/>
</dbReference>
<keyword evidence="4" id="KW-0677">Repeat</keyword>
<evidence type="ECO:0000259" key="10">
    <source>
        <dbReference type="PROSITE" id="PS50825"/>
    </source>
</evidence>
<evidence type="ECO:0000256" key="8">
    <source>
        <dbReference type="SAM" id="Phobius"/>
    </source>
</evidence>
<dbReference type="SUPFAM" id="SSF57184">
    <property type="entry name" value="Growth factor receptor domain"/>
    <property type="match status" value="2"/>
</dbReference>
<dbReference type="PROSITE" id="PS00022">
    <property type="entry name" value="EGF_1"/>
    <property type="match status" value="2"/>
</dbReference>
<dbReference type="SMART" id="SM00179">
    <property type="entry name" value="EGF_CA"/>
    <property type="match status" value="2"/>
</dbReference>
<evidence type="ECO:0000313" key="13">
    <source>
        <dbReference type="Proteomes" id="UP000683360"/>
    </source>
</evidence>
<feature type="domain" description="Sushi" evidence="11">
    <location>
        <begin position="292"/>
        <end position="353"/>
    </location>
</feature>
<feature type="domain" description="Sushi" evidence="11">
    <location>
        <begin position="232"/>
        <end position="291"/>
    </location>
</feature>
<feature type="domain" description="Sushi" evidence="11">
    <location>
        <begin position="438"/>
        <end position="506"/>
    </location>
</feature>
<dbReference type="Pfam" id="PF07699">
    <property type="entry name" value="Ephrin_rec_like"/>
    <property type="match status" value="3"/>
</dbReference>
<dbReference type="Proteomes" id="UP000683360">
    <property type="component" value="Unassembled WGS sequence"/>
</dbReference>
<dbReference type="Pfam" id="PF13385">
    <property type="entry name" value="Laminin_G_3"/>
    <property type="match status" value="1"/>
</dbReference>
<evidence type="ECO:0000259" key="9">
    <source>
        <dbReference type="PROSITE" id="PS50026"/>
    </source>
</evidence>
<dbReference type="InterPro" id="IPR003410">
    <property type="entry name" value="HYR_dom"/>
</dbReference>
<evidence type="ECO:0000259" key="11">
    <source>
        <dbReference type="PROSITE" id="PS50923"/>
    </source>
</evidence>
<dbReference type="PROSITE" id="PS50923">
    <property type="entry name" value="SUSHI"/>
    <property type="match status" value="4"/>
</dbReference>
<feature type="disulfide bond" evidence="6">
    <location>
        <begin position="1084"/>
        <end position="1093"/>
    </location>
</feature>
<dbReference type="SUPFAM" id="SSF57196">
    <property type="entry name" value="EGF/Laminin"/>
    <property type="match status" value="2"/>
</dbReference>
<dbReference type="SMART" id="SM01411">
    <property type="entry name" value="Ephrin_rec_like"/>
    <property type="match status" value="3"/>
</dbReference>
<keyword evidence="1" id="KW-0217">Developmental protein</keyword>
<dbReference type="Gene3D" id="2.10.70.10">
    <property type="entry name" value="Complement Module, domain 1"/>
    <property type="match status" value="4"/>
</dbReference>
<dbReference type="InterPro" id="IPR000436">
    <property type="entry name" value="Sushi_SCR_CCP_dom"/>
</dbReference>
<keyword evidence="13" id="KW-1185">Reference proteome</keyword>
<feature type="disulfide bond" evidence="7">
    <location>
        <begin position="262"/>
        <end position="289"/>
    </location>
</feature>
<dbReference type="Gene3D" id="2.60.120.200">
    <property type="match status" value="1"/>
</dbReference>
<dbReference type="SUPFAM" id="SSF82895">
    <property type="entry name" value="TSP-1 type 1 repeat"/>
    <property type="match status" value="1"/>
</dbReference>
<feature type="disulfide bond" evidence="6">
    <location>
        <begin position="1046"/>
        <end position="1055"/>
    </location>
</feature>
<dbReference type="SMART" id="SM00032">
    <property type="entry name" value="CCP"/>
    <property type="match status" value="4"/>
</dbReference>
<dbReference type="InterPro" id="IPR011641">
    <property type="entry name" value="Tyr-kin_ephrin_A/B_rcpt-like"/>
</dbReference>
<feature type="domain" description="EGF-like" evidence="9">
    <location>
        <begin position="1021"/>
        <end position="1056"/>
    </location>
</feature>
<dbReference type="Pfam" id="PF00084">
    <property type="entry name" value="Sushi"/>
    <property type="match status" value="3"/>
</dbReference>
<evidence type="ECO:0000313" key="12">
    <source>
        <dbReference type="EMBL" id="CAG2227189.1"/>
    </source>
</evidence>
<feature type="domain" description="HYR" evidence="10">
    <location>
        <begin position="352"/>
        <end position="437"/>
    </location>
</feature>
<dbReference type="Pfam" id="PF00090">
    <property type="entry name" value="TSP_1"/>
    <property type="match status" value="1"/>
</dbReference>
<dbReference type="FunFam" id="2.10.25.10:FF:000080">
    <property type="entry name" value="Neurogenic locus notch 1"/>
    <property type="match status" value="1"/>
</dbReference>
<feature type="transmembrane region" description="Helical" evidence="8">
    <location>
        <begin position="1443"/>
        <end position="1466"/>
    </location>
</feature>
<dbReference type="FunFam" id="2.20.100.10:FF:000001">
    <property type="entry name" value="semaphorin-5A isoform X1"/>
    <property type="match status" value="1"/>
</dbReference>
<proteinExistence type="predicted"/>
<feature type="disulfide bond" evidence="7">
    <location>
        <begin position="324"/>
        <end position="351"/>
    </location>
</feature>
<gene>
    <name evidence="12" type="ORF">MEDL_40231</name>
</gene>
<feature type="disulfide bond" evidence="7">
    <location>
        <begin position="440"/>
        <end position="483"/>
    </location>
</feature>
<dbReference type="PANTHER" id="PTHR46343:SF2">
    <property type="entry name" value="SUSHI_VON WILLEBRAND FACTOR TYPE A_EGF_PENTRAXIN DOMAIN-CONTAINING 1"/>
    <property type="match status" value="1"/>
</dbReference>
<evidence type="ECO:0000256" key="2">
    <source>
        <dbReference type="ARBA" id="ARBA00022536"/>
    </source>
</evidence>
<dbReference type="InterPro" id="IPR009030">
    <property type="entry name" value="Growth_fac_rcpt_cys_sf"/>
</dbReference>
<dbReference type="SMART" id="SM00181">
    <property type="entry name" value="EGF"/>
    <property type="match status" value="4"/>
</dbReference>
<dbReference type="PROSITE" id="PS50825">
    <property type="entry name" value="HYR"/>
    <property type="match status" value="1"/>
</dbReference>
<dbReference type="Gene3D" id="2.10.50.10">
    <property type="entry name" value="Tumor Necrosis Factor Receptor, subunit A, domain 2"/>
    <property type="match status" value="2"/>
</dbReference>
<keyword evidence="7" id="KW-0768">Sushi</keyword>
<keyword evidence="8" id="KW-1133">Transmembrane helix</keyword>
<dbReference type="SUPFAM" id="SSF57535">
    <property type="entry name" value="Complement control module/SCR domain"/>
    <property type="match status" value="3"/>
</dbReference>
<dbReference type="InterPro" id="IPR000742">
    <property type="entry name" value="EGF"/>
</dbReference>
<keyword evidence="8" id="KW-0812">Transmembrane</keyword>
<dbReference type="PROSITE" id="PS01186">
    <property type="entry name" value="EGF_2"/>
    <property type="match status" value="1"/>
</dbReference>
<dbReference type="Pfam" id="PF02494">
    <property type="entry name" value="HYR"/>
    <property type="match status" value="1"/>
</dbReference>
<accession>A0A8S3T0S6</accession>
<name>A0A8S3T0S6_MYTED</name>
<comment type="caution">
    <text evidence="6">Lacks conserved residue(s) required for the propagation of feature annotation.</text>
</comment>
<evidence type="ECO:0000256" key="3">
    <source>
        <dbReference type="ARBA" id="ARBA00022729"/>
    </source>
</evidence>
<organism evidence="12 13">
    <name type="scientific">Mytilus edulis</name>
    <name type="common">Blue mussel</name>
    <dbReference type="NCBI Taxonomy" id="6550"/>
    <lineage>
        <taxon>Eukaryota</taxon>
        <taxon>Metazoa</taxon>
        <taxon>Spiralia</taxon>
        <taxon>Lophotrochozoa</taxon>
        <taxon>Mollusca</taxon>
        <taxon>Bivalvia</taxon>
        <taxon>Autobranchia</taxon>
        <taxon>Pteriomorphia</taxon>
        <taxon>Mytilida</taxon>
        <taxon>Mytiloidea</taxon>
        <taxon>Mytilidae</taxon>
        <taxon>Mytilinae</taxon>
        <taxon>Mytilus</taxon>
    </lineage>
</organism>
<dbReference type="PANTHER" id="PTHR46343">
    <property type="entry name" value="HYR DOMAIN-CONTAINING PROTEIN"/>
    <property type="match status" value="1"/>
</dbReference>
<dbReference type="InterPro" id="IPR043555">
    <property type="entry name" value="SRPX-like"/>
</dbReference>
<dbReference type="SUPFAM" id="SSF49899">
    <property type="entry name" value="Concanavalin A-like lectins/glucanases"/>
    <property type="match status" value="1"/>
</dbReference>
<evidence type="ECO:0000256" key="5">
    <source>
        <dbReference type="ARBA" id="ARBA00023157"/>
    </source>
</evidence>
<feature type="disulfide bond" evidence="6">
    <location>
        <begin position="1025"/>
        <end position="1035"/>
    </location>
</feature>
<protein>
    <recommendedName>
        <fullName evidence="14">Sushi, von Willebrand factor type A, EGF and pentraxin domain-containing protein 1</fullName>
    </recommendedName>
</protein>
<dbReference type="PROSITE" id="PS50092">
    <property type="entry name" value="TSP1"/>
    <property type="match status" value="1"/>
</dbReference>
<dbReference type="InterPro" id="IPR001881">
    <property type="entry name" value="EGF-like_Ca-bd_dom"/>
</dbReference>